<comment type="caution">
    <text evidence="2">The sequence shown here is derived from an EMBL/GenBank/DDBJ whole genome shotgun (WGS) entry which is preliminary data.</text>
</comment>
<reference evidence="2" key="2">
    <citation type="submission" date="2023-06" db="EMBL/GenBank/DDBJ databases">
        <authorList>
            <consortium name="Lawrence Berkeley National Laboratory"/>
            <person name="Haridas S."/>
            <person name="Hensen N."/>
            <person name="Bonometti L."/>
            <person name="Westerberg I."/>
            <person name="Brannstrom I.O."/>
            <person name="Guillou S."/>
            <person name="Cros-Aarteil S."/>
            <person name="Calhoun S."/>
            <person name="Kuo A."/>
            <person name="Mondo S."/>
            <person name="Pangilinan J."/>
            <person name="Riley R."/>
            <person name="LaButti K."/>
            <person name="Andreopoulos B."/>
            <person name="Lipzen A."/>
            <person name="Chen C."/>
            <person name="Yanf M."/>
            <person name="Daum C."/>
            <person name="Ng V."/>
            <person name="Clum A."/>
            <person name="Steindorff A."/>
            <person name="Ohm R."/>
            <person name="Martin F."/>
            <person name="Silar P."/>
            <person name="Natvig D."/>
            <person name="Lalanne C."/>
            <person name="Gautier V."/>
            <person name="Ament-velasquez S.L."/>
            <person name="Kruys A."/>
            <person name="Hutchinson M.I."/>
            <person name="Powell A.J."/>
            <person name="Barry K."/>
            <person name="Miller A.N."/>
            <person name="Grigoriev I.V."/>
            <person name="Debuchy R."/>
            <person name="Gladieux P."/>
            <person name="Thoren M.H."/>
            <person name="Johannesson H."/>
        </authorList>
    </citation>
    <scope>NUCLEOTIDE SEQUENCE</scope>
    <source>
        <strain evidence="2">CBS 232.78</strain>
    </source>
</reference>
<protein>
    <submittedName>
        <fullName evidence="2">Uncharacterized protein</fullName>
    </submittedName>
</protein>
<accession>A0AAE0NPR7</accession>
<name>A0AAE0NPR7_9PEZI</name>
<dbReference type="EMBL" id="JAULSW010000004">
    <property type="protein sequence ID" value="KAK3385437.1"/>
    <property type="molecule type" value="Genomic_DNA"/>
</dbReference>
<dbReference type="AlphaFoldDB" id="A0AAE0NPR7"/>
<feature type="region of interest" description="Disordered" evidence="1">
    <location>
        <begin position="9"/>
        <end position="30"/>
    </location>
</feature>
<sequence>MADGYVQAQREAEWNSLPPPHHGPSHDRFCQGKPFEVQEALRPGCLKKVILATTMWEVVDHATGEARENELGTTEDFWGYMIRNQLQMRRHYNKVDSVRRLIRLFVDSPIPGPVNLQIQEEMVD</sequence>
<organism evidence="2 3">
    <name type="scientific">Podospora didyma</name>
    <dbReference type="NCBI Taxonomy" id="330526"/>
    <lineage>
        <taxon>Eukaryota</taxon>
        <taxon>Fungi</taxon>
        <taxon>Dikarya</taxon>
        <taxon>Ascomycota</taxon>
        <taxon>Pezizomycotina</taxon>
        <taxon>Sordariomycetes</taxon>
        <taxon>Sordariomycetidae</taxon>
        <taxon>Sordariales</taxon>
        <taxon>Podosporaceae</taxon>
        <taxon>Podospora</taxon>
    </lineage>
</organism>
<proteinExistence type="predicted"/>
<reference evidence="2" key="1">
    <citation type="journal article" date="2023" name="Mol. Phylogenet. Evol.">
        <title>Genome-scale phylogeny and comparative genomics of the fungal order Sordariales.</title>
        <authorList>
            <person name="Hensen N."/>
            <person name="Bonometti L."/>
            <person name="Westerberg I."/>
            <person name="Brannstrom I.O."/>
            <person name="Guillou S."/>
            <person name="Cros-Aarteil S."/>
            <person name="Calhoun S."/>
            <person name="Haridas S."/>
            <person name="Kuo A."/>
            <person name="Mondo S."/>
            <person name="Pangilinan J."/>
            <person name="Riley R."/>
            <person name="LaButti K."/>
            <person name="Andreopoulos B."/>
            <person name="Lipzen A."/>
            <person name="Chen C."/>
            <person name="Yan M."/>
            <person name="Daum C."/>
            <person name="Ng V."/>
            <person name="Clum A."/>
            <person name="Steindorff A."/>
            <person name="Ohm R.A."/>
            <person name="Martin F."/>
            <person name="Silar P."/>
            <person name="Natvig D.O."/>
            <person name="Lalanne C."/>
            <person name="Gautier V."/>
            <person name="Ament-Velasquez S.L."/>
            <person name="Kruys A."/>
            <person name="Hutchinson M.I."/>
            <person name="Powell A.J."/>
            <person name="Barry K."/>
            <person name="Miller A.N."/>
            <person name="Grigoriev I.V."/>
            <person name="Debuchy R."/>
            <person name="Gladieux P."/>
            <person name="Hiltunen Thoren M."/>
            <person name="Johannesson H."/>
        </authorList>
    </citation>
    <scope>NUCLEOTIDE SEQUENCE</scope>
    <source>
        <strain evidence="2">CBS 232.78</strain>
    </source>
</reference>
<evidence type="ECO:0000313" key="3">
    <source>
        <dbReference type="Proteomes" id="UP001285441"/>
    </source>
</evidence>
<dbReference type="Proteomes" id="UP001285441">
    <property type="component" value="Unassembled WGS sequence"/>
</dbReference>
<gene>
    <name evidence="2" type="ORF">B0H63DRAFT_472936</name>
</gene>
<evidence type="ECO:0000313" key="2">
    <source>
        <dbReference type="EMBL" id="KAK3385437.1"/>
    </source>
</evidence>
<keyword evidence="3" id="KW-1185">Reference proteome</keyword>
<evidence type="ECO:0000256" key="1">
    <source>
        <dbReference type="SAM" id="MobiDB-lite"/>
    </source>
</evidence>